<reference evidence="2" key="1">
    <citation type="submission" date="2015-07" db="EMBL/GenBank/DDBJ databases">
        <title>Complete Genome of Thermincola ferriacetica strain Z-0001T.</title>
        <authorList>
            <person name="Lusk B."/>
            <person name="Badalamenti J.P."/>
            <person name="Parameswaran P."/>
            <person name="Bond D.R."/>
            <person name="Torres C.I."/>
        </authorList>
    </citation>
    <scope>NUCLEOTIDE SEQUENCE [LARGE SCALE GENOMIC DNA]</scope>
    <source>
        <strain evidence="2">Z-0001</strain>
    </source>
</reference>
<dbReference type="PATRIC" id="fig|281456.6.peg.108"/>
<dbReference type="PANTHER" id="PTHR40053">
    <property type="entry name" value="SPORULATION-CONTROL PROTEIN SPO0M"/>
    <property type="match status" value="1"/>
</dbReference>
<dbReference type="Pfam" id="PF07070">
    <property type="entry name" value="Spo0M"/>
    <property type="match status" value="1"/>
</dbReference>
<dbReference type="AlphaFoldDB" id="A0A0L6W7F6"/>
<gene>
    <name evidence="1" type="ORF">Tfer_0104</name>
</gene>
<protein>
    <submittedName>
        <fullName evidence="1">SpoOM family protein</fullName>
    </submittedName>
</protein>
<organism evidence="1 2">
    <name type="scientific">Thermincola ferriacetica</name>
    <dbReference type="NCBI Taxonomy" id="281456"/>
    <lineage>
        <taxon>Bacteria</taxon>
        <taxon>Bacillati</taxon>
        <taxon>Bacillota</taxon>
        <taxon>Clostridia</taxon>
        <taxon>Eubacteriales</taxon>
        <taxon>Thermincolaceae</taxon>
        <taxon>Thermincola</taxon>
    </lineage>
</organism>
<dbReference type="InterPro" id="IPR009776">
    <property type="entry name" value="Spore_0_M"/>
</dbReference>
<dbReference type="RefSeq" id="WP_052216419.1">
    <property type="nucleotide sequence ID" value="NZ_LGTE01000001.1"/>
</dbReference>
<evidence type="ECO:0000313" key="2">
    <source>
        <dbReference type="Proteomes" id="UP000037175"/>
    </source>
</evidence>
<name>A0A0L6W7F6_9FIRM</name>
<keyword evidence="2" id="KW-1185">Reference proteome</keyword>
<dbReference type="PANTHER" id="PTHR40053:SF1">
    <property type="entry name" value="SPORULATION-CONTROL PROTEIN SPO0M"/>
    <property type="match status" value="1"/>
</dbReference>
<accession>A0A0L6W7F6</accession>
<sequence>MLKKLLASVGIGSAKVDLEIPNPQVELGGILEGVVKIKGGSVEQEIEKIYINLVLNSKYGSGDETKPVSRTVGTVKVTDKLTLAPGQEKTIPVNFEIPLDIPISKGRTRYYLKTGLDIEQALDPTDLDDVKILPNKYMKMLFDAVSTLGFREKHNSGDYNGRYQEFEYRPTSFMARELDEIELYPTAGEQELNVVIQIDKRNRGLFGSLLDDMDLDERYVRIRIPYSQMNDVTQVANFLRETIESEYRKIL</sequence>
<evidence type="ECO:0000313" key="1">
    <source>
        <dbReference type="EMBL" id="KNZ71034.1"/>
    </source>
</evidence>
<comment type="caution">
    <text evidence="1">The sequence shown here is derived from an EMBL/GenBank/DDBJ whole genome shotgun (WGS) entry which is preliminary data.</text>
</comment>
<dbReference type="EMBL" id="LGTE01000001">
    <property type="protein sequence ID" value="KNZ71034.1"/>
    <property type="molecule type" value="Genomic_DNA"/>
</dbReference>
<dbReference type="Proteomes" id="UP000037175">
    <property type="component" value="Unassembled WGS sequence"/>
</dbReference>
<proteinExistence type="predicted"/>